<sequence length="85" mass="9698">MGTIMTNDRKDEAAVTSIEREVVLDEKCWVVCTKEWYRHHEVKEGEELIYNSKGTNNTNADTVLRVKYIIGPHKFACTGPDKLNG</sequence>
<organism evidence="1 2">
    <name type="scientific">Empedobacter tilapiae</name>
    <dbReference type="NCBI Taxonomy" id="2491114"/>
    <lineage>
        <taxon>Bacteria</taxon>
        <taxon>Pseudomonadati</taxon>
        <taxon>Bacteroidota</taxon>
        <taxon>Flavobacteriia</taxon>
        <taxon>Flavobacteriales</taxon>
        <taxon>Weeksellaceae</taxon>
        <taxon>Empedobacter</taxon>
    </lineage>
</organism>
<comment type="caution">
    <text evidence="1">The sequence shown here is derived from an EMBL/GenBank/DDBJ whole genome shotgun (WGS) entry which is preliminary data.</text>
</comment>
<keyword evidence="2" id="KW-1185">Reference proteome</keyword>
<dbReference type="RefSeq" id="WP_135836769.1">
    <property type="nucleotide sequence ID" value="NZ_SRPE01000014.1"/>
</dbReference>
<name>A0A4Z1ATU7_9FLAO</name>
<dbReference type="Proteomes" id="UP000297998">
    <property type="component" value="Unassembled WGS sequence"/>
</dbReference>
<dbReference type="EMBL" id="SRPE01000014">
    <property type="protein sequence ID" value="TGN22523.1"/>
    <property type="molecule type" value="Genomic_DNA"/>
</dbReference>
<protein>
    <submittedName>
        <fullName evidence="1">Uncharacterized protein</fullName>
    </submittedName>
</protein>
<gene>
    <name evidence="1" type="ORF">E4J94_15875</name>
</gene>
<reference evidence="1 2" key="1">
    <citation type="submission" date="2019-03" db="EMBL/GenBank/DDBJ databases">
        <title>Empedobacter tilapiae sp. nov., isolated from an intestine of Nile tilapia Oreochromis niloticus.</title>
        <authorList>
            <person name="Kim Y.-O."/>
            <person name="Yoon J.-H."/>
        </authorList>
    </citation>
    <scope>NUCLEOTIDE SEQUENCE [LARGE SCALE GENOMIC DNA]</scope>
    <source>
        <strain evidence="1 2">MRS2</strain>
    </source>
</reference>
<accession>A0A4Z1ATU7</accession>
<evidence type="ECO:0000313" key="1">
    <source>
        <dbReference type="EMBL" id="TGN22523.1"/>
    </source>
</evidence>
<dbReference type="AlphaFoldDB" id="A0A4Z1ATU7"/>
<evidence type="ECO:0000313" key="2">
    <source>
        <dbReference type="Proteomes" id="UP000297998"/>
    </source>
</evidence>
<proteinExistence type="predicted"/>